<reference evidence="4" key="1">
    <citation type="submission" date="2020-05" db="EMBL/GenBank/DDBJ databases">
        <title>Frigoriglobus tundricola gen. nov., sp. nov., a psychrotolerant cellulolytic planctomycete of the family Gemmataceae with two divergent copies of 16S rRNA gene.</title>
        <authorList>
            <person name="Kulichevskaya I.S."/>
            <person name="Ivanova A.A."/>
            <person name="Naumoff D.G."/>
            <person name="Beletsky A.V."/>
            <person name="Rijpstra W.I.C."/>
            <person name="Sinninghe Damste J.S."/>
            <person name="Mardanov A.V."/>
            <person name="Ravin N.V."/>
            <person name="Dedysh S.N."/>
        </authorList>
    </citation>
    <scope>NUCLEOTIDE SEQUENCE [LARGE SCALE GENOMIC DNA]</scope>
    <source>
        <strain evidence="4">PL17</strain>
    </source>
</reference>
<feature type="transmembrane region" description="Helical" evidence="2">
    <location>
        <begin position="23"/>
        <end position="42"/>
    </location>
</feature>
<dbReference type="EMBL" id="CP053452">
    <property type="protein sequence ID" value="QJW99275.1"/>
    <property type="molecule type" value="Genomic_DNA"/>
</dbReference>
<evidence type="ECO:0000313" key="3">
    <source>
        <dbReference type="EMBL" id="QJW99275.1"/>
    </source>
</evidence>
<dbReference type="RefSeq" id="WP_171474262.1">
    <property type="nucleotide sequence ID" value="NZ_CP053452.2"/>
</dbReference>
<keyword evidence="2" id="KW-0812">Transmembrane</keyword>
<evidence type="ECO:0000256" key="1">
    <source>
        <dbReference type="SAM" id="MobiDB-lite"/>
    </source>
</evidence>
<dbReference type="Proteomes" id="UP000503447">
    <property type="component" value="Chromosome"/>
</dbReference>
<sequence>MENVPRPKTTRIRTVKRVFRKRWIQVGLVLLVWLLTGSLLYARLAPKPVVRGEKGDTSKFKFLHCDQCNMELPYNKDLDSRPCPKCPPPKSGFYVPTETSAKSGKAALPPWTKVYVALFTDTVLMLGAVTYLMYRKVPDPNSVFFIVACPYCNQRLRYRAVSHGGLGSCSRCKRMIRFPDEDDAVTEAEVYAADEASARAEAELARAEAEAEAEAQRDGPAH</sequence>
<proteinExistence type="predicted"/>
<keyword evidence="2" id="KW-1133">Transmembrane helix</keyword>
<evidence type="ECO:0000256" key="2">
    <source>
        <dbReference type="SAM" id="Phobius"/>
    </source>
</evidence>
<keyword evidence="2" id="KW-0472">Membrane</keyword>
<protein>
    <submittedName>
        <fullName evidence="3">Uncharacterized protein</fullName>
    </submittedName>
</protein>
<organism evidence="3 4">
    <name type="scientific">Frigoriglobus tundricola</name>
    <dbReference type="NCBI Taxonomy" id="2774151"/>
    <lineage>
        <taxon>Bacteria</taxon>
        <taxon>Pseudomonadati</taxon>
        <taxon>Planctomycetota</taxon>
        <taxon>Planctomycetia</taxon>
        <taxon>Gemmatales</taxon>
        <taxon>Gemmataceae</taxon>
        <taxon>Frigoriglobus</taxon>
    </lineage>
</organism>
<dbReference type="KEGG" id="ftj:FTUN_6877"/>
<gene>
    <name evidence="3" type="ORF">FTUN_6877</name>
</gene>
<accession>A0A6M5YZ93</accession>
<dbReference type="AlphaFoldDB" id="A0A6M5YZ93"/>
<evidence type="ECO:0000313" key="4">
    <source>
        <dbReference type="Proteomes" id="UP000503447"/>
    </source>
</evidence>
<keyword evidence="4" id="KW-1185">Reference proteome</keyword>
<feature type="region of interest" description="Disordered" evidence="1">
    <location>
        <begin position="201"/>
        <end position="222"/>
    </location>
</feature>
<name>A0A6M5YZ93_9BACT</name>